<evidence type="ECO:0000256" key="1">
    <source>
        <dbReference type="SAM" id="Phobius"/>
    </source>
</evidence>
<organism evidence="2 3">
    <name type="scientific">Halalkalicoccus paucihalophilus</name>
    <dbReference type="NCBI Taxonomy" id="1008153"/>
    <lineage>
        <taxon>Archaea</taxon>
        <taxon>Methanobacteriati</taxon>
        <taxon>Methanobacteriota</taxon>
        <taxon>Stenosarchaea group</taxon>
        <taxon>Halobacteria</taxon>
        <taxon>Halobacteriales</taxon>
        <taxon>Halococcaceae</taxon>
        <taxon>Halalkalicoccus</taxon>
    </lineage>
</organism>
<sequence length="34" mass="3650">MLDRELTEKELLALVLGGIAVLMATTAFFIVITG</sequence>
<reference evidence="2 3" key="1">
    <citation type="submission" date="2016-02" db="EMBL/GenBank/DDBJ databases">
        <title>Genome sequence of Halalkalicoccus paucihalophilus DSM 24557.</title>
        <authorList>
            <person name="Poehlein A."/>
            <person name="Daniel R."/>
        </authorList>
    </citation>
    <scope>NUCLEOTIDE SEQUENCE [LARGE SCALE GENOMIC DNA]</scope>
    <source>
        <strain evidence="2 3">DSM 24557</strain>
    </source>
</reference>
<keyword evidence="1" id="KW-0472">Membrane</keyword>
<keyword evidence="1" id="KW-1133">Transmembrane helix</keyword>
<proteinExistence type="predicted"/>
<dbReference type="AlphaFoldDB" id="A0A151AE41"/>
<evidence type="ECO:0000313" key="2">
    <source>
        <dbReference type="EMBL" id="KYH25812.1"/>
    </source>
</evidence>
<comment type="caution">
    <text evidence="2">The sequence shown here is derived from an EMBL/GenBank/DDBJ whole genome shotgun (WGS) entry which is preliminary data.</text>
</comment>
<keyword evidence="1" id="KW-0812">Transmembrane</keyword>
<feature type="transmembrane region" description="Helical" evidence="1">
    <location>
        <begin position="12"/>
        <end position="32"/>
    </location>
</feature>
<name>A0A151AE41_9EURY</name>
<gene>
    <name evidence="2" type="ORF">HAPAU_24900</name>
</gene>
<protein>
    <submittedName>
        <fullName evidence="2">Uncharacterized protein</fullName>
    </submittedName>
</protein>
<evidence type="ECO:0000313" key="3">
    <source>
        <dbReference type="Proteomes" id="UP000075321"/>
    </source>
</evidence>
<accession>A0A151AE41</accession>
<dbReference type="Proteomes" id="UP000075321">
    <property type="component" value="Unassembled WGS sequence"/>
</dbReference>
<keyword evidence="3" id="KW-1185">Reference proteome</keyword>
<dbReference type="EMBL" id="LTAZ01000005">
    <property type="protein sequence ID" value="KYH25812.1"/>
    <property type="molecule type" value="Genomic_DNA"/>
</dbReference>
<dbReference type="PATRIC" id="fig|1008153.3.peg.2538"/>